<proteinExistence type="predicted"/>
<evidence type="ECO:0000313" key="2">
    <source>
        <dbReference type="Proteomes" id="UP001500795"/>
    </source>
</evidence>
<protein>
    <submittedName>
        <fullName evidence="1">Uncharacterized protein</fullName>
    </submittedName>
</protein>
<reference evidence="2" key="1">
    <citation type="journal article" date="2019" name="Int. J. Syst. Evol. Microbiol.">
        <title>The Global Catalogue of Microorganisms (GCM) 10K type strain sequencing project: providing services to taxonomists for standard genome sequencing and annotation.</title>
        <authorList>
            <consortium name="The Broad Institute Genomics Platform"/>
            <consortium name="The Broad Institute Genome Sequencing Center for Infectious Disease"/>
            <person name="Wu L."/>
            <person name="Ma J."/>
        </authorList>
    </citation>
    <scope>NUCLEOTIDE SEQUENCE [LARGE SCALE GENOMIC DNA]</scope>
    <source>
        <strain evidence="2">JCM 17110</strain>
    </source>
</reference>
<name>A0ABP6W8R9_9GAMM</name>
<dbReference type="Proteomes" id="UP001500795">
    <property type="component" value="Unassembled WGS sequence"/>
</dbReference>
<organism evidence="1 2">
    <name type="scientific">Zobellella aerophila</name>
    <dbReference type="NCBI Taxonomy" id="870480"/>
    <lineage>
        <taxon>Bacteria</taxon>
        <taxon>Pseudomonadati</taxon>
        <taxon>Pseudomonadota</taxon>
        <taxon>Gammaproteobacteria</taxon>
        <taxon>Aeromonadales</taxon>
        <taxon>Aeromonadaceae</taxon>
        <taxon>Zobellella</taxon>
    </lineage>
</organism>
<keyword evidence="2" id="KW-1185">Reference proteome</keyword>
<comment type="caution">
    <text evidence="1">The sequence shown here is derived from an EMBL/GenBank/DDBJ whole genome shotgun (WGS) entry which is preliminary data.</text>
</comment>
<gene>
    <name evidence="1" type="ORF">GCM10022394_27020</name>
</gene>
<sequence length="315" mass="34722">MKILYFIGAGDHVSQHYARMLAVALQSLGGELEVVCTGGDGVAPLSGLTLSTLSMRTRLRQQDYQLVFAGSSGLALRLKLFTSSPVFMFAQGNKGSLLRRAGIEVIGLDWFHFGRSVLPPLLDTVSEERRVDYDICLALPQQPLEQIIRHQAAGGPKVCCHPEVNAIRHIGALTLLPWQHWPTALSRSRAVLSEGQLSVVAEALHRGIGLTLLGQRHALVSCHSRLLVELELATRLTRLSEPFAPLPAKSRTQLPRVHYPRVAGALMHWLLAGQPVSLATLARQLWRQVLFSEWADERLHELVPDGDMQCGGLLR</sequence>
<dbReference type="RefSeq" id="WP_344958923.1">
    <property type="nucleotide sequence ID" value="NZ_BAABCX010000004.1"/>
</dbReference>
<accession>A0ABP6W8R9</accession>
<evidence type="ECO:0000313" key="1">
    <source>
        <dbReference type="EMBL" id="GAA3545637.1"/>
    </source>
</evidence>
<dbReference type="EMBL" id="BAABCX010000004">
    <property type="protein sequence ID" value="GAA3545637.1"/>
    <property type="molecule type" value="Genomic_DNA"/>
</dbReference>